<evidence type="ECO:0000313" key="3">
    <source>
        <dbReference type="EMBL" id="MBO1361520.1"/>
    </source>
</evidence>
<dbReference type="EMBL" id="JAFVMF010000024">
    <property type="protein sequence ID" value="MBO1361520.1"/>
    <property type="molecule type" value="Genomic_DNA"/>
</dbReference>
<keyword evidence="2" id="KW-0472">Membrane</keyword>
<feature type="region of interest" description="Disordered" evidence="1">
    <location>
        <begin position="295"/>
        <end position="314"/>
    </location>
</feature>
<feature type="compositionally biased region" description="Basic and acidic residues" evidence="1">
    <location>
        <begin position="122"/>
        <end position="131"/>
    </location>
</feature>
<protein>
    <submittedName>
        <fullName evidence="3">Uncharacterized protein</fullName>
    </submittedName>
</protein>
<name>A0ABS3M059_9PROT</name>
<evidence type="ECO:0000313" key="4">
    <source>
        <dbReference type="Proteomes" id="UP000664771"/>
    </source>
</evidence>
<keyword evidence="2" id="KW-1133">Transmembrane helix</keyword>
<feature type="transmembrane region" description="Helical" evidence="2">
    <location>
        <begin position="21"/>
        <end position="37"/>
    </location>
</feature>
<dbReference type="RefSeq" id="WP_207883332.1">
    <property type="nucleotide sequence ID" value="NZ_JAFVMF010000024.1"/>
</dbReference>
<evidence type="ECO:0000256" key="2">
    <source>
        <dbReference type="SAM" id="Phobius"/>
    </source>
</evidence>
<feature type="region of interest" description="Disordered" evidence="1">
    <location>
        <begin position="106"/>
        <end position="135"/>
    </location>
</feature>
<sequence>MARINREAKLLDMGGDIRLQALGFAAVGIWLALINLIRELGVDDVVTFGMGRAPSLADVARIRFQMDETELETHLKTQSETQLITWDAATRTLGYGPDQQASRRTLANRANGAKGGRPRKNQVTERSDPAQRHLPPMAIAGGVSVKEKAKTETQTGASVSLAKLAHTESIKAVAIAREPTKAEIDAAYHRIGPKAFEAAGFDLARDRGDYHVARQWAADGLQRGMTADQIEQVVVETVETVTARERGAGRVPPHMGYFKPAVAQAIERFDVHAPRKVADHLAQDAWQKAMGEWMRSGGKGPQPQLVEFSGARAA</sequence>
<proteinExistence type="predicted"/>
<evidence type="ECO:0000256" key="1">
    <source>
        <dbReference type="SAM" id="MobiDB-lite"/>
    </source>
</evidence>
<keyword evidence="4" id="KW-1185">Reference proteome</keyword>
<organism evidence="3 4">
    <name type="scientific">Acetobacter sacchari</name>
    <dbReference type="NCBI Taxonomy" id="2661687"/>
    <lineage>
        <taxon>Bacteria</taxon>
        <taxon>Pseudomonadati</taxon>
        <taxon>Pseudomonadota</taxon>
        <taxon>Alphaproteobacteria</taxon>
        <taxon>Acetobacterales</taxon>
        <taxon>Acetobacteraceae</taxon>
        <taxon>Acetobacter</taxon>
    </lineage>
</organism>
<gene>
    <name evidence="3" type="ORF">J2D73_17175</name>
</gene>
<accession>A0ABS3M059</accession>
<comment type="caution">
    <text evidence="3">The sequence shown here is derived from an EMBL/GenBank/DDBJ whole genome shotgun (WGS) entry which is preliminary data.</text>
</comment>
<dbReference type="Proteomes" id="UP000664771">
    <property type="component" value="Unassembled WGS sequence"/>
</dbReference>
<reference evidence="3 4" key="1">
    <citation type="submission" date="2021-03" db="EMBL/GenBank/DDBJ databases">
        <title>The complete genome sequence of Acetobacter sacchari TBRC 11175.</title>
        <authorList>
            <person name="Charoenyingcharoen P."/>
            <person name="Yukphan P."/>
        </authorList>
    </citation>
    <scope>NUCLEOTIDE SEQUENCE [LARGE SCALE GENOMIC DNA]</scope>
    <source>
        <strain evidence="3 4">TBRC 11175</strain>
    </source>
</reference>
<keyword evidence="2" id="KW-0812">Transmembrane</keyword>